<organism evidence="3 4">
    <name type="scientific">Acrasis kona</name>
    <dbReference type="NCBI Taxonomy" id="1008807"/>
    <lineage>
        <taxon>Eukaryota</taxon>
        <taxon>Discoba</taxon>
        <taxon>Heterolobosea</taxon>
        <taxon>Tetramitia</taxon>
        <taxon>Eutetramitia</taxon>
        <taxon>Acrasidae</taxon>
        <taxon>Acrasis</taxon>
    </lineage>
</organism>
<gene>
    <name evidence="3" type="ORF">AKO1_006164</name>
</gene>
<dbReference type="InterPro" id="IPR045296">
    <property type="entry name" value="Complex1_LYR_ETFRF1_LYRM5"/>
</dbReference>
<dbReference type="GO" id="GO:0090324">
    <property type="term" value="P:negative regulation of oxidative phosphorylation"/>
    <property type="evidence" value="ECO:0007669"/>
    <property type="project" value="InterPro"/>
</dbReference>
<dbReference type="PANTHER" id="PTHR21024:SF0">
    <property type="entry name" value="ELECTRON TRANSFER FLAVOPROTEIN REGULATORY FACTOR 1"/>
    <property type="match status" value="1"/>
</dbReference>
<protein>
    <submittedName>
        <fullName evidence="3">LYR-motif-containing protein</fullName>
    </submittedName>
</protein>
<reference evidence="3 4" key="1">
    <citation type="submission" date="2024-03" db="EMBL/GenBank/DDBJ databases">
        <title>The Acrasis kona genome and developmental transcriptomes reveal deep origins of eukaryotic multicellular pathways.</title>
        <authorList>
            <person name="Sheikh S."/>
            <person name="Fu C.-J."/>
            <person name="Brown M.W."/>
            <person name="Baldauf S.L."/>
        </authorList>
    </citation>
    <scope>NUCLEOTIDE SEQUENCE [LARGE SCALE GENOMIC DNA]</scope>
    <source>
        <strain evidence="3 4">ATCC MYA-3509</strain>
    </source>
</reference>
<evidence type="ECO:0000313" key="3">
    <source>
        <dbReference type="EMBL" id="KAL0476691.1"/>
    </source>
</evidence>
<name>A0AAW2YI82_9EUKA</name>
<dbReference type="InterPro" id="IPR008011">
    <property type="entry name" value="Complex1_LYR_dom"/>
</dbReference>
<dbReference type="AlphaFoldDB" id="A0AAW2YI82"/>
<accession>A0AAW2YI82</accession>
<keyword evidence="4" id="KW-1185">Reference proteome</keyword>
<dbReference type="Pfam" id="PF05347">
    <property type="entry name" value="Complex1_LYR"/>
    <property type="match status" value="1"/>
</dbReference>
<evidence type="ECO:0000313" key="4">
    <source>
        <dbReference type="Proteomes" id="UP001431209"/>
    </source>
</evidence>
<proteinExistence type="inferred from homology"/>
<evidence type="ECO:0000256" key="1">
    <source>
        <dbReference type="ARBA" id="ARBA00009508"/>
    </source>
</evidence>
<evidence type="ECO:0000259" key="2">
    <source>
        <dbReference type="Pfam" id="PF05347"/>
    </source>
</evidence>
<dbReference type="Proteomes" id="UP001431209">
    <property type="component" value="Unassembled WGS sequence"/>
</dbReference>
<comment type="similarity">
    <text evidence="1">Belongs to the complex I LYR family.</text>
</comment>
<dbReference type="PANTHER" id="PTHR21024">
    <property type="entry name" value="GROWTH HORMONE-INDUCIBLE SOLUBLE PROTEIN-RELATED"/>
    <property type="match status" value="1"/>
</dbReference>
<dbReference type="GO" id="GO:0022904">
    <property type="term" value="P:respiratory electron transport chain"/>
    <property type="evidence" value="ECO:0007669"/>
    <property type="project" value="TreeGrafter"/>
</dbReference>
<feature type="domain" description="Complex 1 LYR protein" evidence="2">
    <location>
        <begin position="7"/>
        <end position="63"/>
    </location>
</feature>
<dbReference type="EMBL" id="JAOPGA020000078">
    <property type="protein sequence ID" value="KAL0476691.1"/>
    <property type="molecule type" value="Genomic_DNA"/>
</dbReference>
<dbReference type="CDD" id="cd20265">
    <property type="entry name" value="Complex1_LYR_ETFRF1_LYRM5"/>
    <property type="match status" value="1"/>
</dbReference>
<comment type="caution">
    <text evidence="3">The sequence shown here is derived from an EMBL/GenBank/DDBJ whole genome shotgun (WGS) entry which is preliminary data.</text>
</comment>
<dbReference type="GO" id="GO:0005739">
    <property type="term" value="C:mitochondrion"/>
    <property type="evidence" value="ECO:0007669"/>
    <property type="project" value="TreeGrafter"/>
</dbReference>
<dbReference type="InterPro" id="IPR052000">
    <property type="entry name" value="ETFRF1"/>
</dbReference>
<sequence length="86" mass="10051">MNHTRPAVIDLYKRLLFAASQIPGNPSHLSKEKVRIAFRKNSHLESHEQIKTALSRGEFVLKEIEALISLHKYRAMKDRYTDDKDF</sequence>